<reference evidence="1" key="1">
    <citation type="submission" date="2018-02" db="EMBL/GenBank/DDBJ databases">
        <title>Rhizophora mucronata_Transcriptome.</title>
        <authorList>
            <person name="Meera S.P."/>
            <person name="Sreeshan A."/>
            <person name="Augustine A."/>
        </authorList>
    </citation>
    <scope>NUCLEOTIDE SEQUENCE</scope>
    <source>
        <tissue evidence="1">Leaf</tissue>
    </source>
</reference>
<accession>A0A2P2N1F8</accession>
<evidence type="ECO:0000313" key="1">
    <source>
        <dbReference type="EMBL" id="MBX36322.1"/>
    </source>
</evidence>
<dbReference type="EMBL" id="GGEC01055838">
    <property type="protein sequence ID" value="MBX36322.1"/>
    <property type="molecule type" value="Transcribed_RNA"/>
</dbReference>
<protein>
    <submittedName>
        <fullName evidence="1">Uncharacterized protein</fullName>
    </submittedName>
</protein>
<sequence>MKTMMTAVLPLIAQKWQTKVPLLKV</sequence>
<dbReference type="AlphaFoldDB" id="A0A2P2N1F8"/>
<organism evidence="1">
    <name type="scientific">Rhizophora mucronata</name>
    <name type="common">Asiatic mangrove</name>
    <dbReference type="NCBI Taxonomy" id="61149"/>
    <lineage>
        <taxon>Eukaryota</taxon>
        <taxon>Viridiplantae</taxon>
        <taxon>Streptophyta</taxon>
        <taxon>Embryophyta</taxon>
        <taxon>Tracheophyta</taxon>
        <taxon>Spermatophyta</taxon>
        <taxon>Magnoliopsida</taxon>
        <taxon>eudicotyledons</taxon>
        <taxon>Gunneridae</taxon>
        <taxon>Pentapetalae</taxon>
        <taxon>rosids</taxon>
        <taxon>fabids</taxon>
        <taxon>Malpighiales</taxon>
        <taxon>Rhizophoraceae</taxon>
        <taxon>Rhizophora</taxon>
    </lineage>
</organism>
<proteinExistence type="predicted"/>
<name>A0A2P2N1F8_RHIMU</name>